<dbReference type="SUPFAM" id="SSF55874">
    <property type="entry name" value="ATPase domain of HSP90 chaperone/DNA topoisomerase II/histidine kinase"/>
    <property type="match status" value="1"/>
</dbReference>
<dbReference type="Proteomes" id="UP001056707">
    <property type="component" value="Chromosome"/>
</dbReference>
<evidence type="ECO:0000313" key="1">
    <source>
        <dbReference type="EMBL" id="USS85613.1"/>
    </source>
</evidence>
<dbReference type="InterPro" id="IPR036890">
    <property type="entry name" value="HATPase_C_sf"/>
</dbReference>
<dbReference type="RefSeq" id="WP_252750508.1">
    <property type="nucleotide sequence ID" value="NZ_CP097116.1"/>
</dbReference>
<reference evidence="1" key="1">
    <citation type="submission" date="2022-05" db="EMBL/GenBank/DDBJ databases">
        <authorList>
            <person name="Oliphant S.A."/>
            <person name="Watson-Haigh N.S."/>
            <person name="Sumby K.M."/>
            <person name="Gardner J.M."/>
            <person name="Jiranek V."/>
        </authorList>
    </citation>
    <scope>NUCLEOTIDE SEQUENCE</scope>
    <source>
        <strain evidence="1">KI16_H9</strain>
    </source>
</reference>
<accession>A0ABY5BRC4</accession>
<keyword evidence="2" id="KW-1185">Reference proteome</keyword>
<proteinExistence type="predicted"/>
<gene>
    <name evidence="1" type="ORF">M3M35_02945</name>
</gene>
<dbReference type="EMBL" id="CP097116">
    <property type="protein sequence ID" value="USS85613.1"/>
    <property type="molecule type" value="Genomic_DNA"/>
</dbReference>
<evidence type="ECO:0000313" key="2">
    <source>
        <dbReference type="Proteomes" id="UP001056707"/>
    </source>
</evidence>
<protein>
    <recommendedName>
        <fullName evidence="3">ATP-binding protein</fullName>
    </recommendedName>
</protein>
<evidence type="ECO:0008006" key="3">
    <source>
        <dbReference type="Google" id="ProtNLM"/>
    </source>
</evidence>
<dbReference type="Gene3D" id="3.30.565.10">
    <property type="entry name" value="Histidine kinase-like ATPase, C-terminal domain"/>
    <property type="match status" value="1"/>
</dbReference>
<sequence>MPTNFMVRNLTLDGTLRQIEELSTIKDKIINLDFSKMTKVRSIGMILFTTYIEYSVNKNHKIYYYSGSTKVNDRGYSYADHACFFNTLKVKNLPSNITKNSVPTDNFYPLEKIDVKELYDLSTSGTDWKKGLIIKSKKLAKIISNGNNVLETNIAYALREIFRNTFEHTTSNHLFISAQRHPSEGTIEIAISDSGEGILNVLSVNKNLNIYDGEDALKWCIKPGISGNAGRVSNRIGNEWKNSGYGLYVVSEMISKIGIFNIISSNAKLEKENDNLSTSKNISFGTTLLLKVNIDDTYKLSSKTIDNIVSKGQIESKNNRYAIRTASTMSKIY</sequence>
<organism evidence="1 2">
    <name type="scientific">Fructilactobacillus myrtifloralis</name>
    <dbReference type="NCBI Taxonomy" id="2940301"/>
    <lineage>
        <taxon>Bacteria</taxon>
        <taxon>Bacillati</taxon>
        <taxon>Bacillota</taxon>
        <taxon>Bacilli</taxon>
        <taxon>Lactobacillales</taxon>
        <taxon>Lactobacillaceae</taxon>
        <taxon>Fructilactobacillus</taxon>
    </lineage>
</organism>
<name>A0ABY5BRC4_9LACO</name>